<dbReference type="InterPro" id="IPR036038">
    <property type="entry name" value="Aminotransferase-like"/>
</dbReference>
<dbReference type="GO" id="GO:0008696">
    <property type="term" value="F:4-amino-4-deoxychorismate lyase activity"/>
    <property type="evidence" value="ECO:0007669"/>
    <property type="project" value="TreeGrafter"/>
</dbReference>
<comment type="similarity">
    <text evidence="1">Belongs to the class-IV pyridoxal-phosphate-dependent aminotransferase family.</text>
</comment>
<gene>
    <name evidence="2" type="ORF">DAMNIGENAA_37710</name>
</gene>
<dbReference type="Proteomes" id="UP001144372">
    <property type="component" value="Unassembled WGS sequence"/>
</dbReference>
<comment type="caution">
    <text evidence="2">The sequence shown here is derived from an EMBL/GenBank/DDBJ whole genome shotgun (WGS) entry which is preliminary data.</text>
</comment>
<sequence>MNSPAQPSRQMLWLNGCFLPLEKAAVSPLDRGFLYGDGLFETMRAENGRILFLKEHTERLQSSMRELRIKADPFPPLDVTIGKLLHLNSLSQGIATVKIIVTRGDCSGPGLPMNISGPQRPTRCITAQKYSPPSPFTYEKGWKLHVFGEGYAPPLAMHKSLNYLYHLTARQSALDAGADEALLLDPYGNVTETSAGSLLLRTEDTWWTPANPHQLPGITLHRAIRFMENLGRKVEYKTAGIEKLTEAKTIWILNSLMLVMPVYALGNCPVEDLAANDASHLRNALIHLE</sequence>
<dbReference type="PANTHER" id="PTHR42743:SF2">
    <property type="entry name" value="AMINODEOXYCHORISMATE LYASE"/>
    <property type="match status" value="1"/>
</dbReference>
<dbReference type="GO" id="GO:0008483">
    <property type="term" value="F:transaminase activity"/>
    <property type="evidence" value="ECO:0007669"/>
    <property type="project" value="UniProtKB-KW"/>
</dbReference>
<keyword evidence="3" id="KW-1185">Reference proteome</keyword>
<keyword evidence="2" id="KW-0808">Transferase</keyword>
<dbReference type="InterPro" id="IPR043132">
    <property type="entry name" value="BCAT-like_C"/>
</dbReference>
<dbReference type="AlphaFoldDB" id="A0A9W6FWZ2"/>
<reference evidence="2" key="1">
    <citation type="submission" date="2022-12" db="EMBL/GenBank/DDBJ databases">
        <title>Reference genome sequencing for broad-spectrum identification of bacterial and archaeal isolates by mass spectrometry.</title>
        <authorList>
            <person name="Sekiguchi Y."/>
            <person name="Tourlousse D.M."/>
        </authorList>
    </citation>
    <scope>NUCLEOTIDE SEQUENCE</scope>
    <source>
        <strain evidence="2">ASRB1</strain>
    </source>
</reference>
<dbReference type="InterPro" id="IPR043131">
    <property type="entry name" value="BCAT-like_N"/>
</dbReference>
<dbReference type="Pfam" id="PF01063">
    <property type="entry name" value="Aminotran_4"/>
    <property type="match status" value="1"/>
</dbReference>
<evidence type="ECO:0000256" key="1">
    <source>
        <dbReference type="ARBA" id="ARBA00009320"/>
    </source>
</evidence>
<protein>
    <submittedName>
        <fullName evidence="2">Branched chain amino acid aminotransferase</fullName>
    </submittedName>
</protein>
<dbReference type="PANTHER" id="PTHR42743">
    <property type="entry name" value="AMINO-ACID AMINOTRANSFERASE"/>
    <property type="match status" value="1"/>
</dbReference>
<proteinExistence type="inferred from homology"/>
<dbReference type="Gene3D" id="3.20.10.10">
    <property type="entry name" value="D-amino Acid Aminotransferase, subunit A, domain 2"/>
    <property type="match status" value="1"/>
</dbReference>
<keyword evidence="2" id="KW-0032">Aminotransferase</keyword>
<evidence type="ECO:0000313" key="2">
    <source>
        <dbReference type="EMBL" id="GLI36338.1"/>
    </source>
</evidence>
<dbReference type="InterPro" id="IPR050571">
    <property type="entry name" value="Class-IV_PLP-Dep_Aminotrnsfr"/>
</dbReference>
<dbReference type="GO" id="GO:0005829">
    <property type="term" value="C:cytosol"/>
    <property type="evidence" value="ECO:0007669"/>
    <property type="project" value="TreeGrafter"/>
</dbReference>
<dbReference type="Gene3D" id="3.30.470.10">
    <property type="match status" value="1"/>
</dbReference>
<dbReference type="SUPFAM" id="SSF56752">
    <property type="entry name" value="D-aminoacid aminotransferase-like PLP-dependent enzymes"/>
    <property type="match status" value="1"/>
</dbReference>
<name>A0A9W6FWZ2_9BACT</name>
<dbReference type="InterPro" id="IPR001544">
    <property type="entry name" value="Aminotrans_IV"/>
</dbReference>
<dbReference type="GO" id="GO:0008153">
    <property type="term" value="P:4-aminobenzoate biosynthetic process"/>
    <property type="evidence" value="ECO:0007669"/>
    <property type="project" value="TreeGrafter"/>
</dbReference>
<accession>A0A9W6FWZ2</accession>
<organism evidence="2 3">
    <name type="scientific">Desulforhabdus amnigena</name>
    <dbReference type="NCBI Taxonomy" id="40218"/>
    <lineage>
        <taxon>Bacteria</taxon>
        <taxon>Pseudomonadati</taxon>
        <taxon>Thermodesulfobacteriota</taxon>
        <taxon>Syntrophobacteria</taxon>
        <taxon>Syntrophobacterales</taxon>
        <taxon>Syntrophobacteraceae</taxon>
        <taxon>Desulforhabdus</taxon>
    </lineage>
</organism>
<evidence type="ECO:0000313" key="3">
    <source>
        <dbReference type="Proteomes" id="UP001144372"/>
    </source>
</evidence>
<dbReference type="RefSeq" id="WP_281796675.1">
    <property type="nucleotide sequence ID" value="NZ_BSDR01000001.1"/>
</dbReference>
<dbReference type="EMBL" id="BSDR01000001">
    <property type="protein sequence ID" value="GLI36338.1"/>
    <property type="molecule type" value="Genomic_DNA"/>
</dbReference>